<dbReference type="Pfam" id="PF02607">
    <property type="entry name" value="B12-binding_2"/>
    <property type="match status" value="1"/>
</dbReference>
<dbReference type="InterPro" id="IPR037010">
    <property type="entry name" value="VitB12-dep_Met_synth_activ_sf"/>
</dbReference>
<keyword evidence="29" id="KW-1185">Reference proteome</keyword>
<dbReference type="InParanoid" id="A0A673AL01"/>
<dbReference type="InterPro" id="IPR036589">
    <property type="entry name" value="HCY_dom_sf"/>
</dbReference>
<dbReference type="GO" id="GO:0050667">
    <property type="term" value="P:homocysteine metabolic process"/>
    <property type="evidence" value="ECO:0007669"/>
    <property type="project" value="TreeGrafter"/>
</dbReference>
<feature type="binding site" evidence="21">
    <location>
        <position position="960"/>
    </location>
    <ligand>
        <name>S-adenosyl-L-methionine</name>
        <dbReference type="ChEBI" id="CHEBI:59789"/>
    </ligand>
</feature>
<dbReference type="Gene3D" id="1.10.1240.10">
    <property type="entry name" value="Methionine synthase domain"/>
    <property type="match status" value="1"/>
</dbReference>
<evidence type="ECO:0000256" key="22">
    <source>
        <dbReference type="PROSITE-ProRule" id="PRU00333"/>
    </source>
</evidence>
<feature type="binding site" evidence="21">
    <location>
        <position position="820"/>
    </location>
    <ligand>
        <name>methylcob(III)alamin</name>
        <dbReference type="ChEBI" id="CHEBI:28115"/>
    </ligand>
</feature>
<keyword evidence="13 19" id="KW-0862">Zinc</keyword>
<protein>
    <recommendedName>
        <fullName evidence="5 19">Methionine synthase</fullName>
        <ecNumber evidence="5 19">2.1.1.13</ecNumber>
    </recommendedName>
    <alternativeName>
        <fullName evidence="19">5-methyltetrahydrofolate--homocysteine methyltransferase</fullName>
    </alternativeName>
</protein>
<feature type="binding site" evidence="21">
    <location>
        <position position="1145"/>
    </location>
    <ligand>
        <name>S-adenosyl-L-methionine</name>
        <dbReference type="ChEBI" id="CHEBI:59789"/>
    </ligand>
</feature>
<evidence type="ECO:0000256" key="1">
    <source>
        <dbReference type="ARBA" id="ARBA00001947"/>
    </source>
</evidence>
<accession>A0A673AL01</accession>
<dbReference type="PROSITE" id="PS51332">
    <property type="entry name" value="B12_BINDING"/>
    <property type="match status" value="1"/>
</dbReference>
<dbReference type="InterPro" id="IPR011822">
    <property type="entry name" value="MetH"/>
</dbReference>
<dbReference type="SUPFAM" id="SSF82282">
    <property type="entry name" value="Homocysteine S-methyltransferase"/>
    <property type="match status" value="1"/>
</dbReference>
<reference evidence="28" key="3">
    <citation type="submission" date="2025-09" db="UniProtKB">
        <authorList>
            <consortium name="Ensembl"/>
        </authorList>
    </citation>
    <scope>IDENTIFICATION</scope>
</reference>
<dbReference type="Pfam" id="PF02574">
    <property type="entry name" value="S-methyl_trans"/>
    <property type="match status" value="1"/>
</dbReference>
<comment type="similarity">
    <text evidence="4">Belongs to the vitamin-B12 dependent methionine synthase family.</text>
</comment>
<dbReference type="GO" id="GO:0031419">
    <property type="term" value="F:cobalamin binding"/>
    <property type="evidence" value="ECO:0007669"/>
    <property type="project" value="UniProtKB-UniRule"/>
</dbReference>
<dbReference type="InterPro" id="IPR003726">
    <property type="entry name" value="HCY_dom"/>
</dbReference>
<feature type="domain" description="B12-binding N-terminal" evidence="27">
    <location>
        <begin position="652"/>
        <end position="749"/>
    </location>
</feature>
<dbReference type="SUPFAM" id="SSF47644">
    <property type="entry name" value="Methionine synthase domain"/>
    <property type="match status" value="1"/>
</dbReference>
<feature type="binding site" evidence="20 22">
    <location>
        <position position="250"/>
    </location>
    <ligand>
        <name>Zn(2+)</name>
        <dbReference type="ChEBI" id="CHEBI:29105"/>
    </ligand>
</feature>
<dbReference type="InterPro" id="IPR011005">
    <property type="entry name" value="Dihydropteroate_synth-like_sf"/>
</dbReference>
<dbReference type="Ensembl" id="ENSSORT00005030762.1">
    <property type="protein sequence ID" value="ENSSORP00005029924.1"/>
    <property type="gene ID" value="ENSSORG00005014293.1"/>
</dbReference>
<evidence type="ECO:0000256" key="3">
    <source>
        <dbReference type="ARBA" id="ARBA00005178"/>
    </source>
</evidence>
<dbReference type="InterPro" id="IPR036724">
    <property type="entry name" value="Cobalamin-bd_sf"/>
</dbReference>
<evidence type="ECO:0000256" key="12">
    <source>
        <dbReference type="ARBA" id="ARBA00022737"/>
    </source>
</evidence>
<dbReference type="PROSITE" id="PS50974">
    <property type="entry name" value="ADOMET_ACTIVATION"/>
    <property type="match status" value="1"/>
</dbReference>
<dbReference type="InterPro" id="IPR036594">
    <property type="entry name" value="Meth_synthase_dom"/>
</dbReference>
<evidence type="ECO:0000256" key="4">
    <source>
        <dbReference type="ARBA" id="ARBA00010398"/>
    </source>
</evidence>
<evidence type="ECO:0000256" key="14">
    <source>
        <dbReference type="ARBA" id="ARBA00023167"/>
    </source>
</evidence>
<dbReference type="PROSITE" id="PS50970">
    <property type="entry name" value="HCY"/>
    <property type="match status" value="1"/>
</dbReference>
<keyword evidence="10 19" id="KW-0949">S-adenosyl-L-methionine</keyword>
<dbReference type="Gene3D" id="3.20.20.330">
    <property type="entry name" value="Homocysteine-binding-like domain"/>
    <property type="match status" value="1"/>
</dbReference>
<dbReference type="CDD" id="cd00740">
    <property type="entry name" value="MeTr"/>
    <property type="match status" value="1"/>
</dbReference>
<dbReference type="PANTHER" id="PTHR45833">
    <property type="entry name" value="METHIONINE SYNTHASE"/>
    <property type="match status" value="1"/>
</dbReference>
<keyword evidence="14 19" id="KW-0486">Methionine biosynthesis</keyword>
<feature type="binding site" description="axial binding residue" evidence="20">
    <location>
        <position position="775"/>
    </location>
    <ligand>
        <name>methylcob(III)alamin</name>
        <dbReference type="ChEBI" id="CHEBI:28115"/>
    </ligand>
    <ligandPart>
        <name>Co</name>
        <dbReference type="ChEBI" id="CHEBI:27638"/>
    </ligandPart>
</feature>
<dbReference type="InterPro" id="IPR000489">
    <property type="entry name" value="Pterin-binding_dom"/>
</dbReference>
<dbReference type="FunFam" id="3.20.20.20:FF:000002">
    <property type="entry name" value="Methionine synthase"/>
    <property type="match status" value="1"/>
</dbReference>
<comment type="subunit">
    <text evidence="18">Monomer. Dimer. Forms a multiprotein complex with MMACHC, MMADHC and MTRR.</text>
</comment>
<comment type="function">
    <text evidence="17 19">Catalyzes the transfer of a methyl group from methylcob(III)alamin (MeCbl) to homocysteine, yielding enzyme-bound cob(I)alamin and methionine in the cytosol. MeCbl is an active form of cobalamin (vitamin B12) used as a cofactor for methionine biosynthesis. Cob(I)alamin form is regenerated to MeCbl by a transfer of a methyl group from 5-methyltetrahydrofolate. The processing of cobalamin in the cytosol occurs in a multiprotein complex composed of at least MMACHC, MMADHC, MTRR (methionine synthase reductase) and MTR which may contribute to shuttle safely and efficiently cobalamin towards MTR in order to produce methionine.</text>
</comment>
<feature type="binding site" evidence="21">
    <location>
        <begin position="1200"/>
        <end position="1201"/>
    </location>
    <ligand>
        <name>S-adenosyl-L-methionine</name>
        <dbReference type="ChEBI" id="CHEBI:59789"/>
    </ligand>
</feature>
<dbReference type="Gene3D" id="1.10.288.10">
    <property type="entry name" value="Cobalamin-dependent Methionine Synthase, domain 2"/>
    <property type="match status" value="1"/>
</dbReference>
<dbReference type="Pfam" id="PF02965">
    <property type="entry name" value="Met_synt_B12"/>
    <property type="match status" value="1"/>
</dbReference>
<feature type="domain" description="Hcy-binding" evidence="23">
    <location>
        <begin position="9"/>
        <end position="328"/>
    </location>
</feature>
<evidence type="ECO:0000259" key="27">
    <source>
        <dbReference type="PROSITE" id="PS51337"/>
    </source>
</evidence>
<evidence type="ECO:0000256" key="9">
    <source>
        <dbReference type="ARBA" id="ARBA00022679"/>
    </source>
</evidence>
<reference evidence="28" key="2">
    <citation type="submission" date="2025-08" db="UniProtKB">
        <authorList>
            <consortium name="Ensembl"/>
        </authorList>
    </citation>
    <scope>IDENTIFICATION</scope>
</reference>
<evidence type="ECO:0000259" key="24">
    <source>
        <dbReference type="PROSITE" id="PS50972"/>
    </source>
</evidence>
<dbReference type="FunFam" id="3.10.196.10:FF:000001">
    <property type="entry name" value="Methionine synthase"/>
    <property type="match status" value="1"/>
</dbReference>
<evidence type="ECO:0000256" key="7">
    <source>
        <dbReference type="ARBA" id="ARBA00022605"/>
    </source>
</evidence>
<keyword evidence="12" id="KW-0677">Repeat</keyword>
<dbReference type="FunFam" id="1.10.1240.10:FF:000001">
    <property type="entry name" value="Methionine synthase"/>
    <property type="match status" value="1"/>
</dbReference>
<evidence type="ECO:0000256" key="13">
    <source>
        <dbReference type="ARBA" id="ARBA00022833"/>
    </source>
</evidence>
<evidence type="ECO:0000256" key="5">
    <source>
        <dbReference type="ARBA" id="ARBA00012032"/>
    </source>
</evidence>
<comment type="pathway">
    <text evidence="3 19">Amino-acid biosynthesis; L-methionine biosynthesis via de novo pathway; L-methionine from L-homocysteine (MetH route): step 1/1.</text>
</comment>
<dbReference type="Pfam" id="PF00809">
    <property type="entry name" value="Pterin_bind"/>
    <property type="match status" value="1"/>
</dbReference>
<comment type="cofactor">
    <cofactor evidence="1 19 22">
        <name>Zn(2+)</name>
        <dbReference type="ChEBI" id="CHEBI:29105"/>
    </cofactor>
</comment>
<feature type="domain" description="AdoMet activation" evidence="25">
    <location>
        <begin position="909"/>
        <end position="1238"/>
    </location>
</feature>
<dbReference type="InterPro" id="IPR004223">
    <property type="entry name" value="VitB12-dep_Met_synth_activ_dom"/>
</dbReference>
<feature type="binding site" evidence="21">
    <location>
        <position position="824"/>
    </location>
    <ligand>
        <name>methylcob(III)alamin</name>
        <dbReference type="ChEBI" id="CHEBI:28115"/>
    </ligand>
</feature>
<comment type="catalytic activity">
    <reaction evidence="16">
        <text>(6S)-5-methyl-5,6,7,8-tetrahydrofolate + L-homocysteine = (6S)-5,6,7,8-tetrahydrofolate + L-methionine</text>
        <dbReference type="Rhea" id="RHEA:11172"/>
        <dbReference type="ChEBI" id="CHEBI:18608"/>
        <dbReference type="ChEBI" id="CHEBI:57453"/>
        <dbReference type="ChEBI" id="CHEBI:57844"/>
        <dbReference type="ChEBI" id="CHEBI:58199"/>
        <dbReference type="EC" id="2.1.1.13"/>
    </reaction>
    <physiologicalReaction direction="left-to-right" evidence="16">
        <dbReference type="Rhea" id="RHEA:11173"/>
    </physiologicalReaction>
</comment>
<evidence type="ECO:0000256" key="17">
    <source>
        <dbReference type="ARBA" id="ARBA00059908"/>
    </source>
</evidence>
<dbReference type="InterPro" id="IPR003759">
    <property type="entry name" value="Cbl-bd_cap"/>
</dbReference>
<dbReference type="InterPro" id="IPR050554">
    <property type="entry name" value="Met_Synthase/Corrinoid"/>
</dbReference>
<comment type="domain">
    <text evidence="19">Modular enzyme with four functionally distinct domains. The isolated Hcy-binding domain catalyzes methyl transfer from free methylcobalamin to homocysteine. The Hcy-binding domain in association with the pterin-binding domain catalyzes the methylation of cob(I)alamin by methyltetrahydrofolate and the methylation of homocysteine. The B12-binding domain binds the cofactor. The AdoMet activation domain binds S-adenosyl-L-methionine. Under aerobic conditions cob(I)alamin can be converted to inactive cob(II)alamin. Reductive methylation by S-adenosyl-L-methionine and flavodoxin regenerates methylcobalamin.</text>
</comment>
<feature type="binding site" evidence="20 22">
    <location>
        <position position="313"/>
    </location>
    <ligand>
        <name>Zn(2+)</name>
        <dbReference type="ChEBI" id="CHEBI:29105"/>
    </ligand>
</feature>
<feature type="binding site" evidence="20 22">
    <location>
        <position position="314"/>
    </location>
    <ligand>
        <name>Zn(2+)</name>
        <dbReference type="ChEBI" id="CHEBI:29105"/>
    </ligand>
</feature>
<dbReference type="SUPFAM" id="SSF52242">
    <property type="entry name" value="Cobalamin (vitamin B12)-binding domain"/>
    <property type="match status" value="1"/>
</dbReference>
<evidence type="ECO:0000256" key="15">
    <source>
        <dbReference type="ARBA" id="ARBA00023285"/>
    </source>
</evidence>
<dbReference type="PROSITE" id="PS50972">
    <property type="entry name" value="PTERIN_BINDING"/>
    <property type="match status" value="1"/>
</dbReference>
<keyword evidence="8 19" id="KW-0846">Cobalamin</keyword>
<dbReference type="InterPro" id="IPR006158">
    <property type="entry name" value="Cobalamin-bd"/>
</dbReference>
<comment type="subcellular location">
    <subcellularLocation>
        <location evidence="19">Cytoplasm</location>
    </subcellularLocation>
</comment>
<dbReference type="EC" id="2.1.1.13" evidence="5 19"/>
<evidence type="ECO:0000256" key="2">
    <source>
        <dbReference type="ARBA" id="ARBA00001956"/>
    </source>
</evidence>
<dbReference type="SMART" id="SM01018">
    <property type="entry name" value="B12-binding_2"/>
    <property type="match status" value="1"/>
</dbReference>
<dbReference type="SUPFAM" id="SSF56507">
    <property type="entry name" value="Methionine synthase activation domain-like"/>
    <property type="match status" value="1"/>
</dbReference>
<comment type="cofactor">
    <cofactor evidence="2 19 20">
        <name>methylcob(III)alamin</name>
        <dbReference type="ChEBI" id="CHEBI:28115"/>
    </cofactor>
</comment>
<dbReference type="PROSITE" id="PS51337">
    <property type="entry name" value="B12_BINDING_NTER"/>
    <property type="match status" value="1"/>
</dbReference>
<feature type="domain" description="B12-binding" evidence="26">
    <location>
        <begin position="762"/>
        <end position="897"/>
    </location>
</feature>
<organism evidence="28 29">
    <name type="scientific">Sphaeramia orbicularis</name>
    <name type="common">orbiculate cardinalfish</name>
    <dbReference type="NCBI Taxonomy" id="375764"/>
    <lineage>
        <taxon>Eukaryota</taxon>
        <taxon>Metazoa</taxon>
        <taxon>Chordata</taxon>
        <taxon>Craniata</taxon>
        <taxon>Vertebrata</taxon>
        <taxon>Euteleostomi</taxon>
        <taxon>Actinopterygii</taxon>
        <taxon>Neopterygii</taxon>
        <taxon>Teleostei</taxon>
        <taxon>Neoteleostei</taxon>
        <taxon>Acanthomorphata</taxon>
        <taxon>Gobiaria</taxon>
        <taxon>Kurtiformes</taxon>
        <taxon>Apogonoidei</taxon>
        <taxon>Apogonidae</taxon>
        <taxon>Apogoninae</taxon>
        <taxon>Sphaeramia</taxon>
    </lineage>
</organism>
<evidence type="ECO:0000313" key="28">
    <source>
        <dbReference type="Ensembl" id="ENSSORP00005029924.1"/>
    </source>
</evidence>
<evidence type="ECO:0000256" key="10">
    <source>
        <dbReference type="ARBA" id="ARBA00022691"/>
    </source>
</evidence>
<keyword evidence="6 19" id="KW-0489">Methyltransferase</keyword>
<dbReference type="GO" id="GO:0032259">
    <property type="term" value="P:methylation"/>
    <property type="evidence" value="ECO:0007669"/>
    <property type="project" value="UniProtKB-KW"/>
</dbReference>
<dbReference type="UniPathway" id="UPA00051">
    <property type="reaction ID" value="UER00081"/>
</dbReference>
<dbReference type="Gene3D" id="3.10.196.10">
    <property type="entry name" value="Vitamin B12-dependent methionine synthase, activation domain"/>
    <property type="match status" value="1"/>
</dbReference>
<dbReference type="Gene3D" id="3.40.50.280">
    <property type="entry name" value="Cobalamin-binding domain"/>
    <property type="match status" value="1"/>
</dbReference>
<proteinExistence type="inferred from homology"/>
<feature type="domain" description="Pterin-binding" evidence="24">
    <location>
        <begin position="361"/>
        <end position="621"/>
    </location>
</feature>
<name>A0A673AL01_9TELE</name>
<dbReference type="NCBIfam" id="TIGR02082">
    <property type="entry name" value="metH"/>
    <property type="match status" value="1"/>
</dbReference>
<dbReference type="PANTHER" id="PTHR45833:SF1">
    <property type="entry name" value="METHIONINE SYNTHASE"/>
    <property type="match status" value="1"/>
</dbReference>
<keyword evidence="7 19" id="KW-0028">Amino-acid biosynthesis</keyword>
<sequence length="1239" mass="137582">YLLFTHKNPSELRAVLQQRIMVLDGGMGTMIQQHKLEEKDFRGNEFKEHPRPLKGNNDLLSLTQPHIIYNIHKEYLQAGADIIETNTFSSTSIAQADYGLEHMAYRLNKASAELARRAADDVSKQTGCKRYVAGAVGPTNKTLSVSPSVERPDFRNITFDELVEAYSEQVRGLLDGGADILLVETIFDTANAKAALFAIDLLFEKSYQRKPIFISGTIVDRSGRTLSGQTGEAFVVSVSHAKPLCIGLNCALGATEMRPFIEAIGKCTTAFILCYPNAGLPNTFGGYDETPDVTASNLKEFATDGLVNVVGGCCGTTPAHIRAISEAVRQSPPRAPPTEVYEDYLQLAGLEPFRIGPYTNFVNIGERCNVAGSRKFAKLIMAGNYEDALSIAKAQVEMGAQVLDINMDEGMLEGPVAMARFCNFIASEPDIARVPLCIDSSNFAVIEAGLRCCQGKCIVNSISLKEGEQEFLVRAATVKRYGAAVVVMAFDEEGQATDTDRKVEICTRAYKLLVSKVGFDPNDIIFDPNILTIGTGMDEHNDYAVNFIRATKLIKETLPRARVSGGLSNLSFAFRGMEAIREAMHGAFLYHAIKDGMDMGIVNAGNLPVYDDIDKELLLLCENLIWNRDAEATEKLLSYAQNNVKGAKKAAQTDEWRETSVEERLEYALIKGIEKFVVEDVEECRCQVDRYTRPLHIIEGPLMNGMKVVGDLFGAGKMFLPQVIKSARVMKKAVGYLIPFMEKEREEMMASSGATEDVDPYQGTIVLATVKGDVHDIGKNIVGVVLGCNNFRVIDLGVMVPCDQILREAIAQKADIIGLSGLITPSLDEMIYVAKEMERLGMNTPLLIGGATTSKTHTAVKIAPRYTSLLFPSWTPPGCSQLLDDVMKDEYFEDLKEEYEEVRQDHYDSLKDRRYLTLSQAREKALHIDWISEPKPVRPQFMGTRVFECYDLNSLLDFIDWKPFFDVWQLRGKYPNRGYPKIFKDTTVGELGKVFDDAQRLLNRMIDSSSLKGRGLVGFWRAQSDGDDINVYKDDVRVNRDSKPVAVFHGLRQQAEKDSASSEPYLGVADYVGVFAVGVFGAEELSQRFQDQGDDYNSIMVKALADRLAEVQRLHARVRKELWGYSADEALQTLDLHRVRYQGIRPAAGYPSQPDHTEKTTMWSLAGIQEKTGIALTESLAMTPAASVSGLYFSNPQASYFAVGKITKEQVEDYAKRKGQSESEVERWLAPILAYDTEE</sequence>
<dbReference type="NCBIfam" id="NF007024">
    <property type="entry name" value="PRK09490.1"/>
    <property type="match status" value="1"/>
</dbReference>
<dbReference type="GO" id="GO:0046653">
    <property type="term" value="P:tetrahydrofolate metabolic process"/>
    <property type="evidence" value="ECO:0007669"/>
    <property type="project" value="TreeGrafter"/>
</dbReference>
<evidence type="ECO:0000256" key="21">
    <source>
        <dbReference type="PIRSR" id="PIRSR000381-2"/>
    </source>
</evidence>
<evidence type="ECO:0000256" key="6">
    <source>
        <dbReference type="ARBA" id="ARBA00022603"/>
    </source>
</evidence>
<dbReference type="AlphaFoldDB" id="A0A673AL01"/>
<dbReference type="GO" id="GO:0008270">
    <property type="term" value="F:zinc ion binding"/>
    <property type="evidence" value="ECO:0007669"/>
    <property type="project" value="UniProtKB-UniRule"/>
</dbReference>
<dbReference type="FunFam" id="3.20.20.330:FF:000001">
    <property type="entry name" value="Methionine synthase"/>
    <property type="match status" value="1"/>
</dbReference>
<dbReference type="GO" id="GO:0005829">
    <property type="term" value="C:cytosol"/>
    <property type="evidence" value="ECO:0007669"/>
    <property type="project" value="TreeGrafter"/>
</dbReference>
<evidence type="ECO:0000259" key="26">
    <source>
        <dbReference type="PROSITE" id="PS51332"/>
    </source>
</evidence>
<gene>
    <name evidence="28" type="primary">LOC115439288</name>
</gene>
<feature type="binding site" evidence="21">
    <location>
        <begin position="772"/>
        <end position="776"/>
    </location>
    <ligand>
        <name>methylcob(III)alamin</name>
        <dbReference type="ChEBI" id="CHEBI:28115"/>
    </ligand>
</feature>
<evidence type="ECO:0000256" key="18">
    <source>
        <dbReference type="ARBA" id="ARBA00064177"/>
    </source>
</evidence>
<evidence type="ECO:0000256" key="16">
    <source>
        <dbReference type="ARBA" id="ARBA00052545"/>
    </source>
</evidence>
<keyword evidence="15 19" id="KW-0170">Cobalt</keyword>
<dbReference type="Proteomes" id="UP000472271">
    <property type="component" value="Chromosome 19"/>
</dbReference>
<feature type="binding site" evidence="21">
    <location>
        <position position="699"/>
    </location>
    <ligand>
        <name>methylcob(III)alamin</name>
        <dbReference type="ChEBI" id="CHEBI:28115"/>
    </ligand>
</feature>
<dbReference type="CDD" id="cd02069">
    <property type="entry name" value="methionine_synthase_B12_BD"/>
    <property type="match status" value="1"/>
</dbReference>
<evidence type="ECO:0000256" key="11">
    <source>
        <dbReference type="ARBA" id="ARBA00022723"/>
    </source>
</evidence>
<dbReference type="PIRSF" id="PIRSF000381">
    <property type="entry name" value="MetH"/>
    <property type="match status" value="1"/>
</dbReference>
<dbReference type="SUPFAM" id="SSF51717">
    <property type="entry name" value="Dihydropteroate synthetase-like"/>
    <property type="match status" value="1"/>
</dbReference>
<evidence type="ECO:0000259" key="23">
    <source>
        <dbReference type="PROSITE" id="PS50970"/>
    </source>
</evidence>
<dbReference type="GO" id="GO:0008705">
    <property type="term" value="F:methionine synthase activity"/>
    <property type="evidence" value="ECO:0007669"/>
    <property type="project" value="UniProtKB-UniRule"/>
</dbReference>
<evidence type="ECO:0000256" key="20">
    <source>
        <dbReference type="PIRSR" id="PIRSR000381-1"/>
    </source>
</evidence>
<dbReference type="Gene3D" id="3.20.20.20">
    <property type="entry name" value="Dihydropteroate synthase-like"/>
    <property type="match status" value="1"/>
</dbReference>
<keyword evidence="9 19" id="KW-0808">Transferase</keyword>
<evidence type="ECO:0000259" key="25">
    <source>
        <dbReference type="PROSITE" id="PS50974"/>
    </source>
</evidence>
<evidence type="ECO:0000256" key="8">
    <source>
        <dbReference type="ARBA" id="ARBA00022628"/>
    </source>
</evidence>
<evidence type="ECO:0000313" key="29">
    <source>
        <dbReference type="Proteomes" id="UP000472271"/>
    </source>
</evidence>
<dbReference type="Pfam" id="PF02310">
    <property type="entry name" value="B12-binding"/>
    <property type="match status" value="1"/>
</dbReference>
<keyword evidence="11 19" id="KW-0479">Metal-binding</keyword>
<keyword evidence="19" id="KW-0963">Cytoplasm</keyword>
<dbReference type="InterPro" id="IPR033706">
    <property type="entry name" value="Met_synthase_B12-bd"/>
</dbReference>
<reference evidence="28" key="1">
    <citation type="submission" date="2019-06" db="EMBL/GenBank/DDBJ databases">
        <authorList>
            <consortium name="Wellcome Sanger Institute Data Sharing"/>
        </authorList>
    </citation>
    <scope>NUCLEOTIDE SEQUENCE [LARGE SCALE GENOMIC DNA]</scope>
</reference>
<evidence type="ECO:0000256" key="19">
    <source>
        <dbReference type="PIRNR" id="PIRNR000381"/>
    </source>
</evidence>